<dbReference type="RefSeq" id="WP_139094963.1">
    <property type="nucleotide sequence ID" value="NZ_VDFW01000002.1"/>
</dbReference>
<name>A0A5C4M8T2_9PSEU</name>
<feature type="transmembrane region" description="Helical" evidence="2">
    <location>
        <begin position="64"/>
        <end position="86"/>
    </location>
</feature>
<evidence type="ECO:0000313" key="3">
    <source>
        <dbReference type="EMBL" id="TNC29018.1"/>
    </source>
</evidence>
<reference evidence="3 4" key="1">
    <citation type="submission" date="2019-06" db="EMBL/GenBank/DDBJ databases">
        <title>Amycolatopsis alkalitolerans sp. nov., isolated from Gastrodia elata Blume.</title>
        <authorList>
            <person name="Narsing Rao M.P."/>
            <person name="Li W.J."/>
        </authorList>
    </citation>
    <scope>NUCLEOTIDE SEQUENCE [LARGE SCALE GENOMIC DNA]</scope>
    <source>
        <strain evidence="3 4">SYSUP0005</strain>
    </source>
</reference>
<dbReference type="AlphaFoldDB" id="A0A5C4M8T2"/>
<dbReference type="EMBL" id="VDFW01000002">
    <property type="protein sequence ID" value="TNC29018.1"/>
    <property type="molecule type" value="Genomic_DNA"/>
</dbReference>
<proteinExistence type="predicted"/>
<evidence type="ECO:0000256" key="1">
    <source>
        <dbReference type="SAM" id="MobiDB-lite"/>
    </source>
</evidence>
<organism evidence="3 4">
    <name type="scientific">Amycolatopsis alkalitolerans</name>
    <dbReference type="NCBI Taxonomy" id="2547244"/>
    <lineage>
        <taxon>Bacteria</taxon>
        <taxon>Bacillati</taxon>
        <taxon>Actinomycetota</taxon>
        <taxon>Actinomycetes</taxon>
        <taxon>Pseudonocardiales</taxon>
        <taxon>Pseudonocardiaceae</taxon>
        <taxon>Amycolatopsis</taxon>
    </lineage>
</organism>
<dbReference type="OrthoDB" id="3543412at2"/>
<dbReference type="PANTHER" id="PTHR38441">
    <property type="entry name" value="INTEGRAL MEMBRANE PROTEIN-RELATED"/>
    <property type="match status" value="1"/>
</dbReference>
<feature type="transmembrane region" description="Helical" evidence="2">
    <location>
        <begin position="98"/>
        <end position="120"/>
    </location>
</feature>
<accession>A0A5C4M8T2</accession>
<dbReference type="Pfam" id="PF04341">
    <property type="entry name" value="DUF485"/>
    <property type="match status" value="1"/>
</dbReference>
<dbReference type="Proteomes" id="UP000305546">
    <property type="component" value="Unassembled WGS sequence"/>
</dbReference>
<keyword evidence="2" id="KW-1133">Transmembrane helix</keyword>
<sequence>MQNVVQHVPGSAPRTSPEDTGEIPALFEAADEAQKSRKRGADVDYLAIQRSAEFGTLRSRFRRFAFPMTLLFIAWYLVYVLLAAYAPAFMSTKLVGEINVAIVMGVLQFVSTALITFAYLRFAKRSLDPQVETVRQQAGVR</sequence>
<comment type="caution">
    <text evidence="3">The sequence shown here is derived from an EMBL/GenBank/DDBJ whole genome shotgun (WGS) entry which is preliminary data.</text>
</comment>
<dbReference type="InterPro" id="IPR007436">
    <property type="entry name" value="DUF485"/>
</dbReference>
<dbReference type="PANTHER" id="PTHR38441:SF1">
    <property type="entry name" value="MEMBRANE PROTEIN"/>
    <property type="match status" value="1"/>
</dbReference>
<keyword evidence="2" id="KW-0812">Transmembrane</keyword>
<keyword evidence="2" id="KW-0472">Membrane</keyword>
<keyword evidence="4" id="KW-1185">Reference proteome</keyword>
<protein>
    <submittedName>
        <fullName evidence="3">DUF485 domain-containing protein</fullName>
    </submittedName>
</protein>
<evidence type="ECO:0000256" key="2">
    <source>
        <dbReference type="SAM" id="Phobius"/>
    </source>
</evidence>
<evidence type="ECO:0000313" key="4">
    <source>
        <dbReference type="Proteomes" id="UP000305546"/>
    </source>
</evidence>
<gene>
    <name evidence="3" type="ORF">FG385_02590</name>
</gene>
<feature type="region of interest" description="Disordered" evidence="1">
    <location>
        <begin position="1"/>
        <end position="20"/>
    </location>
</feature>